<dbReference type="SUPFAM" id="SSF51569">
    <property type="entry name" value="Aldolase"/>
    <property type="match status" value="1"/>
</dbReference>
<dbReference type="PANTHER" id="PTHR10277:SF9">
    <property type="entry name" value="2-ISOPROPYLMALATE SYNTHASE 1, CHLOROPLASTIC-RELATED"/>
    <property type="match status" value="1"/>
</dbReference>
<dbReference type="InterPro" id="IPR050073">
    <property type="entry name" value="2-IPM_HCS-like"/>
</dbReference>
<evidence type="ECO:0000313" key="4">
    <source>
        <dbReference type="Proteomes" id="UP000231267"/>
    </source>
</evidence>
<dbReference type="PANTHER" id="PTHR10277">
    <property type="entry name" value="HOMOCITRATE SYNTHASE-RELATED"/>
    <property type="match status" value="1"/>
</dbReference>
<dbReference type="EMBL" id="PFGP01000090">
    <property type="protein sequence ID" value="PIW66370.1"/>
    <property type="molecule type" value="Genomic_DNA"/>
</dbReference>
<accession>A0A2J0LK03</accession>
<dbReference type="Gene3D" id="3.20.20.70">
    <property type="entry name" value="Aldolase class I"/>
    <property type="match status" value="1"/>
</dbReference>
<evidence type="ECO:0000259" key="2">
    <source>
        <dbReference type="PROSITE" id="PS50991"/>
    </source>
</evidence>
<protein>
    <submittedName>
        <fullName evidence="3">Nucleoid-structuring protein H-NS</fullName>
    </submittedName>
</protein>
<dbReference type="Proteomes" id="UP000231267">
    <property type="component" value="Unassembled WGS sequence"/>
</dbReference>
<dbReference type="Pfam" id="PF00682">
    <property type="entry name" value="HMGL-like"/>
    <property type="match status" value="1"/>
</dbReference>
<gene>
    <name evidence="3" type="ORF">COW11_03690</name>
</gene>
<dbReference type="PROSITE" id="PS50991">
    <property type="entry name" value="PYR_CT"/>
    <property type="match status" value="1"/>
</dbReference>
<dbReference type="InterPro" id="IPR013785">
    <property type="entry name" value="Aldolase_TIM"/>
</dbReference>
<dbReference type="GO" id="GO:0009098">
    <property type="term" value="P:L-leucine biosynthetic process"/>
    <property type="evidence" value="ECO:0007669"/>
    <property type="project" value="TreeGrafter"/>
</dbReference>
<evidence type="ECO:0000256" key="1">
    <source>
        <dbReference type="ARBA" id="ARBA00023211"/>
    </source>
</evidence>
<proteinExistence type="predicted"/>
<evidence type="ECO:0000313" key="3">
    <source>
        <dbReference type="EMBL" id="PIW66370.1"/>
    </source>
</evidence>
<feature type="domain" description="Pyruvate carboxyltransferase" evidence="2">
    <location>
        <begin position="6"/>
        <end position="260"/>
    </location>
</feature>
<dbReference type="InterPro" id="IPR000891">
    <property type="entry name" value="PYR_CT"/>
</dbReference>
<reference evidence="3 4" key="1">
    <citation type="submission" date="2017-09" db="EMBL/GenBank/DDBJ databases">
        <title>Depth-based differentiation of microbial function through sediment-hosted aquifers and enrichment of novel symbionts in the deep terrestrial subsurface.</title>
        <authorList>
            <person name="Probst A.J."/>
            <person name="Ladd B."/>
            <person name="Jarett J.K."/>
            <person name="Geller-Mcgrath D.E."/>
            <person name="Sieber C.M."/>
            <person name="Emerson J.B."/>
            <person name="Anantharaman K."/>
            <person name="Thomas B.C."/>
            <person name="Malmstrom R."/>
            <person name="Stieglmeier M."/>
            <person name="Klingl A."/>
            <person name="Woyke T."/>
            <person name="Ryan C.M."/>
            <person name="Banfield J.F."/>
        </authorList>
    </citation>
    <scope>NUCLEOTIDE SEQUENCE [LARGE SCALE GENOMIC DNA]</scope>
    <source>
        <strain evidence="3">CG12_big_fil_rev_8_21_14_0_65_43_15</strain>
    </source>
</reference>
<organism evidence="3 4">
    <name type="scientific">Candidatus Taenaricola geysiri</name>
    <dbReference type="NCBI Taxonomy" id="1974752"/>
    <lineage>
        <taxon>Bacteria</taxon>
        <taxon>Pseudomonadati</taxon>
        <taxon>Candidatus Omnitrophota</taxon>
        <taxon>Candidatus Taenaricola</taxon>
    </lineage>
</organism>
<dbReference type="CDD" id="cd07944">
    <property type="entry name" value="DRE_TIM_HOA_like"/>
    <property type="match status" value="1"/>
</dbReference>
<dbReference type="AlphaFoldDB" id="A0A2J0LK03"/>
<sequence>MFREKIKVFDCTIRDGGLINNHDFDERFVREVYKALSAAGVDYMEAGYKNSKKLFSPKEYGKWKFCDDEIIKKVIDGIESKTKISVMVDIGRVDMDDVKPKSESPVDMIRVATYVKDIDKAIYMVNQFADKGYETTVNIMAISRALDNELNEALHQLEEESKAQVIYIVDSFGALYQESTEFLVKKFKAILKTKEVGMHAHNNQQLGFGNTIEAIIHDANYVDGTIYGIGRAAGNCPLELLIGFLKNPKYDIRPILDLISKEFIPLRGKIEWGYIIPYAITGILDKHPKAAMALRNSHKKEDYREFYDTMVSEDLEQ</sequence>
<dbReference type="GO" id="GO:0003852">
    <property type="term" value="F:2-isopropylmalate synthase activity"/>
    <property type="evidence" value="ECO:0007669"/>
    <property type="project" value="TreeGrafter"/>
</dbReference>
<keyword evidence="1" id="KW-0464">Manganese</keyword>
<name>A0A2J0LK03_9BACT</name>
<comment type="caution">
    <text evidence="3">The sequence shown here is derived from an EMBL/GenBank/DDBJ whole genome shotgun (WGS) entry which is preliminary data.</text>
</comment>